<gene>
    <name evidence="1" type="ORF">DJ78_00100</name>
</gene>
<evidence type="ECO:0000313" key="2">
    <source>
        <dbReference type="Proteomes" id="UP000216758"/>
    </source>
</evidence>
<name>A0A256JXE2_HALEZ</name>
<protein>
    <submittedName>
        <fullName evidence="1">Uncharacterized protein</fullName>
    </submittedName>
</protein>
<accession>A0A256JXE2</accession>
<proteinExistence type="predicted"/>
<comment type="caution">
    <text evidence="1">The sequence shown here is derived from an EMBL/GenBank/DDBJ whole genome shotgun (WGS) entry which is preliminary data.</text>
</comment>
<dbReference type="Proteomes" id="UP000216758">
    <property type="component" value="Unassembled WGS sequence"/>
</dbReference>
<sequence>MSNTSDAPPCGRRLWKWSFKKFINMIQRAAWTALATRRTVPANRPPDDRFTRYSPTGLAFARSGDAVTSAAAPPTATVLRRFVYESLVRATSTTAPP</sequence>
<evidence type="ECO:0000313" key="1">
    <source>
        <dbReference type="EMBL" id="OYR73495.1"/>
    </source>
</evidence>
<dbReference type="AlphaFoldDB" id="A0A256JXE2"/>
<reference evidence="1 2" key="1">
    <citation type="journal article" date="2014" name="Front. Microbiol.">
        <title>Population and genomic analysis of the genus Halorubrum.</title>
        <authorList>
            <person name="Fullmer M.S."/>
            <person name="Soucy S.M."/>
            <person name="Swithers K.S."/>
            <person name="Makkay A.M."/>
            <person name="Wheeler R."/>
            <person name="Ventosa A."/>
            <person name="Gogarten J.P."/>
            <person name="Papke R.T."/>
        </authorList>
    </citation>
    <scope>NUCLEOTIDE SEQUENCE [LARGE SCALE GENOMIC DNA]</scope>
    <source>
        <strain evidence="1 2">G37</strain>
    </source>
</reference>
<dbReference type="EMBL" id="NHPB01000002">
    <property type="protein sequence ID" value="OYR73495.1"/>
    <property type="molecule type" value="Genomic_DNA"/>
</dbReference>
<organism evidence="1 2">
    <name type="scientific">Halorubrum ezzemoulense</name>
    <name type="common">Halorubrum chaoviator</name>
    <dbReference type="NCBI Taxonomy" id="337243"/>
    <lineage>
        <taxon>Archaea</taxon>
        <taxon>Methanobacteriati</taxon>
        <taxon>Methanobacteriota</taxon>
        <taxon>Stenosarchaea group</taxon>
        <taxon>Halobacteria</taxon>
        <taxon>Halobacteriales</taxon>
        <taxon>Haloferacaceae</taxon>
        <taxon>Halorubrum</taxon>
    </lineage>
</organism>